<evidence type="ECO:0000313" key="12">
    <source>
        <dbReference type="EMBL" id="CAD9192982.1"/>
    </source>
</evidence>
<keyword evidence="7" id="KW-0406">Ion transport</keyword>
<comment type="subcellular location">
    <subcellularLocation>
        <location evidence="1">Cell membrane</location>
        <topology evidence="1">Multi-pass membrane protein</topology>
    </subcellularLocation>
</comment>
<keyword evidence="4 10" id="KW-0812">Transmembrane</keyword>
<evidence type="ECO:0000256" key="5">
    <source>
        <dbReference type="ARBA" id="ARBA00022989"/>
    </source>
</evidence>
<feature type="transmembrane region" description="Helical" evidence="10">
    <location>
        <begin position="435"/>
        <end position="460"/>
    </location>
</feature>
<dbReference type="GO" id="GO:0051453">
    <property type="term" value="P:regulation of intracellular pH"/>
    <property type="evidence" value="ECO:0007669"/>
    <property type="project" value="TreeGrafter"/>
</dbReference>
<dbReference type="InterPro" id="IPR004709">
    <property type="entry name" value="NaH_exchanger"/>
</dbReference>
<dbReference type="Gene3D" id="6.10.140.1330">
    <property type="match status" value="1"/>
</dbReference>
<dbReference type="InterPro" id="IPR006153">
    <property type="entry name" value="Cation/H_exchanger_TM"/>
</dbReference>
<feature type="transmembrane region" description="Helical" evidence="10">
    <location>
        <begin position="215"/>
        <end position="237"/>
    </location>
</feature>
<feature type="transmembrane region" description="Helical" evidence="10">
    <location>
        <begin position="320"/>
        <end position="342"/>
    </location>
</feature>
<feature type="transmembrane region" description="Helical" evidence="10">
    <location>
        <begin position="252"/>
        <end position="270"/>
    </location>
</feature>
<evidence type="ECO:0000256" key="1">
    <source>
        <dbReference type="ARBA" id="ARBA00004651"/>
    </source>
</evidence>
<dbReference type="Pfam" id="PF00999">
    <property type="entry name" value="Na_H_Exchanger"/>
    <property type="match status" value="1"/>
</dbReference>
<keyword evidence="2" id="KW-0813">Transport</keyword>
<evidence type="ECO:0000256" key="6">
    <source>
        <dbReference type="ARBA" id="ARBA00023053"/>
    </source>
</evidence>
<dbReference type="GO" id="GO:0015385">
    <property type="term" value="F:sodium:proton antiporter activity"/>
    <property type="evidence" value="ECO:0007669"/>
    <property type="project" value="InterPro"/>
</dbReference>
<evidence type="ECO:0000256" key="10">
    <source>
        <dbReference type="SAM" id="Phobius"/>
    </source>
</evidence>
<keyword evidence="9" id="KW-0739">Sodium transport</keyword>
<feature type="transmembrane region" description="Helical" evidence="10">
    <location>
        <begin position="181"/>
        <end position="203"/>
    </location>
</feature>
<feature type="transmembrane region" description="Helical" evidence="10">
    <location>
        <begin position="291"/>
        <end position="308"/>
    </location>
</feature>
<evidence type="ECO:0000256" key="3">
    <source>
        <dbReference type="ARBA" id="ARBA00022475"/>
    </source>
</evidence>
<keyword evidence="8 10" id="KW-0472">Membrane</keyword>
<feature type="transmembrane region" description="Helical" evidence="10">
    <location>
        <begin position="409"/>
        <end position="429"/>
    </location>
</feature>
<feature type="transmembrane region" description="Helical" evidence="10">
    <location>
        <begin position="510"/>
        <end position="527"/>
    </location>
</feature>
<keyword evidence="3" id="KW-1003">Cell membrane</keyword>
<dbReference type="GO" id="GO:0005886">
    <property type="term" value="C:plasma membrane"/>
    <property type="evidence" value="ECO:0007669"/>
    <property type="project" value="UniProtKB-SubCell"/>
</dbReference>
<evidence type="ECO:0000256" key="2">
    <source>
        <dbReference type="ARBA" id="ARBA00022448"/>
    </source>
</evidence>
<gene>
    <name evidence="12" type="ORF">ACAT0790_LOCUS69759</name>
</gene>
<protein>
    <recommendedName>
        <fullName evidence="11">Cation/H+ exchanger transmembrane domain-containing protein</fullName>
    </recommendedName>
</protein>
<dbReference type="PANTHER" id="PTHR10110">
    <property type="entry name" value="SODIUM/HYDROGEN EXCHANGER"/>
    <property type="match status" value="1"/>
</dbReference>
<dbReference type="GO" id="GO:0015386">
    <property type="term" value="F:potassium:proton antiporter activity"/>
    <property type="evidence" value="ECO:0007669"/>
    <property type="project" value="TreeGrafter"/>
</dbReference>
<dbReference type="EMBL" id="HBGE01116887">
    <property type="protein sequence ID" value="CAD9192982.1"/>
    <property type="molecule type" value="Transcribed_RNA"/>
</dbReference>
<dbReference type="InterPro" id="IPR018422">
    <property type="entry name" value="Cation/H_exchanger_CPA1"/>
</dbReference>
<dbReference type="PANTHER" id="PTHR10110:SF86">
    <property type="entry name" value="SODIUM_HYDROGEN EXCHANGER 7"/>
    <property type="match status" value="1"/>
</dbReference>
<dbReference type="GO" id="GO:0098719">
    <property type="term" value="P:sodium ion import across plasma membrane"/>
    <property type="evidence" value="ECO:0007669"/>
    <property type="project" value="TreeGrafter"/>
</dbReference>
<feature type="domain" description="Cation/H+ exchanger transmembrane" evidence="11">
    <location>
        <begin position="131"/>
        <end position="535"/>
    </location>
</feature>
<dbReference type="PRINTS" id="PR01084">
    <property type="entry name" value="NAHEXCHNGR"/>
</dbReference>
<keyword evidence="5 10" id="KW-1133">Transmembrane helix</keyword>
<evidence type="ECO:0000259" key="11">
    <source>
        <dbReference type="Pfam" id="PF00999"/>
    </source>
</evidence>
<sequence length="630" mass="68620">MVKSEEGWAWQRPSTRRNVAIAPGQRPMMRPLAALLAVHSLVLPGEAHRAVRSHAAEHKDPGHIIAPPPEDPRSIFRQAKDLTPDVTVKRYFDTALPPFMDHGELKGHAALDSVHGVALYVVMPGMAVLAIVTLIGSWMSLRRFTALVPDSAWQVFLSTVFGFFVRSLLDAGVISDHKYVWASATFLNLFLLPIIIFQSGWALNHFNFLSQLEYIGIFAVFGTLISFFFIGLVGYWFGSRGYFVVSTLRENLAFAALISAVDPVATLSTFSKLGLDTSQPLLHTMIFGESVINDAVAIVLFHTINASWEDLTALGCVHEILVLLFGSAGFGILLASVMVWLLRVARLPGNTIPETLYIVASAWLIFAAAEGSNLSGIIANLCAGSIFRMYGGKHLEAEGLERTSEFLEVFAHMMDSLVFILCGVSTALIRSLRGLKFALFGFILCLVGRALSTSSCAAVCNGIKTCMKEPKSHHISFGHQCMMWHSGLRGGIALLLALELDASWCTHKATLINATFIIICATLVLLGSTTEPVLRVLGFGQDRQEPGVEEAAREGAAPMPQHQTSLMDEVSGGGGQRRKLALIAGIHHAFTYALVGDINRVEERHKQKHAFIEKMKSGAIFSAKPGQDGN</sequence>
<proteinExistence type="predicted"/>
<organism evidence="12">
    <name type="scientific">Alexandrium catenella</name>
    <name type="common">Red tide dinoflagellate</name>
    <name type="synonym">Gonyaulax catenella</name>
    <dbReference type="NCBI Taxonomy" id="2925"/>
    <lineage>
        <taxon>Eukaryota</taxon>
        <taxon>Sar</taxon>
        <taxon>Alveolata</taxon>
        <taxon>Dinophyceae</taxon>
        <taxon>Gonyaulacales</taxon>
        <taxon>Pyrocystaceae</taxon>
        <taxon>Alexandrium</taxon>
    </lineage>
</organism>
<keyword evidence="6" id="KW-0915">Sodium</keyword>
<accession>A0A7S1WXC8</accession>
<name>A0A7S1WXC8_ALECA</name>
<evidence type="ECO:0000256" key="7">
    <source>
        <dbReference type="ARBA" id="ARBA00023065"/>
    </source>
</evidence>
<evidence type="ECO:0000256" key="8">
    <source>
        <dbReference type="ARBA" id="ARBA00023136"/>
    </source>
</evidence>
<feature type="transmembrane region" description="Helical" evidence="10">
    <location>
        <begin position="117"/>
        <end position="139"/>
    </location>
</feature>
<evidence type="ECO:0000256" key="9">
    <source>
        <dbReference type="ARBA" id="ARBA00023201"/>
    </source>
</evidence>
<feature type="transmembrane region" description="Helical" evidence="10">
    <location>
        <begin position="151"/>
        <end position="169"/>
    </location>
</feature>
<dbReference type="AlphaFoldDB" id="A0A7S1WXC8"/>
<evidence type="ECO:0000256" key="4">
    <source>
        <dbReference type="ARBA" id="ARBA00022692"/>
    </source>
</evidence>
<reference evidence="12" key="1">
    <citation type="submission" date="2021-01" db="EMBL/GenBank/DDBJ databases">
        <authorList>
            <person name="Corre E."/>
            <person name="Pelletier E."/>
            <person name="Niang G."/>
            <person name="Scheremetjew M."/>
            <person name="Finn R."/>
            <person name="Kale V."/>
            <person name="Holt S."/>
            <person name="Cochrane G."/>
            <person name="Meng A."/>
            <person name="Brown T."/>
            <person name="Cohen L."/>
        </authorList>
    </citation>
    <scope>NUCLEOTIDE SEQUENCE</scope>
    <source>
        <strain evidence="12">OF101</strain>
    </source>
</reference>